<organism evidence="2">
    <name type="scientific">Picea glauca</name>
    <name type="common">White spruce</name>
    <name type="synonym">Pinus glauca</name>
    <dbReference type="NCBI Taxonomy" id="3330"/>
    <lineage>
        <taxon>Eukaryota</taxon>
        <taxon>Viridiplantae</taxon>
        <taxon>Streptophyta</taxon>
        <taxon>Embryophyta</taxon>
        <taxon>Tracheophyta</taxon>
        <taxon>Spermatophyta</taxon>
        <taxon>Pinopsida</taxon>
        <taxon>Pinidae</taxon>
        <taxon>Conifers I</taxon>
        <taxon>Pinales</taxon>
        <taxon>Pinaceae</taxon>
        <taxon>Picea</taxon>
    </lineage>
</organism>
<feature type="transmembrane region" description="Helical" evidence="1">
    <location>
        <begin position="24"/>
        <end position="44"/>
    </location>
</feature>
<keyword evidence="1" id="KW-1133">Transmembrane helix</keyword>
<geneLocation type="mitochondrion" evidence="2"/>
<keyword evidence="2" id="KW-0496">Mitochondrion</keyword>
<evidence type="ECO:0000313" key="2">
    <source>
        <dbReference type="EMBL" id="KUM49159.1"/>
    </source>
</evidence>
<dbReference type="AlphaFoldDB" id="A0A101M174"/>
<comment type="caution">
    <text evidence="2">The sequence shown here is derived from an EMBL/GenBank/DDBJ whole genome shotgun (WGS) entry which is preliminary data.</text>
</comment>
<name>A0A101M174_PICGL</name>
<keyword evidence="1" id="KW-0812">Transmembrane</keyword>
<dbReference type="EMBL" id="LKAM01000003">
    <property type="protein sequence ID" value="KUM49159.1"/>
    <property type="molecule type" value="Genomic_DNA"/>
</dbReference>
<accession>A0A101M174</accession>
<proteinExistence type="predicted"/>
<evidence type="ECO:0000256" key="1">
    <source>
        <dbReference type="SAM" id="Phobius"/>
    </source>
</evidence>
<keyword evidence="1" id="KW-0472">Membrane</keyword>
<sequence length="81" mass="9308">MLLLVEVVVGKLVIYLLLLNRQDLLYLLMMYLPLLLPLVGFCTCKRTNCRWIMAGLDGIPPLRRPFRVQSMVLLFPGFLTA</sequence>
<protein>
    <submittedName>
        <fullName evidence="2">Uncharacterized protein</fullName>
    </submittedName>
</protein>
<gene>
    <name evidence="2" type="ORF">ABT39_MTgene3708</name>
</gene>
<reference evidence="2" key="1">
    <citation type="journal article" date="2015" name="Genome Biol. Evol.">
        <title>Organellar Genomes of White Spruce (Picea glauca): Assembly and Annotation.</title>
        <authorList>
            <person name="Jackman S.D."/>
            <person name="Warren R.L."/>
            <person name="Gibb E.A."/>
            <person name="Vandervalk B.P."/>
            <person name="Mohamadi H."/>
            <person name="Chu J."/>
            <person name="Raymond A."/>
            <person name="Pleasance S."/>
            <person name="Coope R."/>
            <person name="Wildung M.R."/>
            <person name="Ritland C.E."/>
            <person name="Bousquet J."/>
            <person name="Jones S.J."/>
            <person name="Bohlmann J."/>
            <person name="Birol I."/>
        </authorList>
    </citation>
    <scope>NUCLEOTIDE SEQUENCE [LARGE SCALE GENOMIC DNA]</scope>
    <source>
        <tissue evidence="2">Flushing bud</tissue>
    </source>
</reference>